<protein>
    <recommendedName>
        <fullName evidence="3">Mannosyl-glycoprotein endo-beta-N-acetylglucosamidase-like domain-containing protein</fullName>
    </recommendedName>
</protein>
<evidence type="ECO:0000313" key="1">
    <source>
        <dbReference type="EMBL" id="PIZ64141.1"/>
    </source>
</evidence>
<evidence type="ECO:0008006" key="3">
    <source>
        <dbReference type="Google" id="ProtNLM"/>
    </source>
</evidence>
<organism evidence="1 2">
    <name type="scientific">Candidatus Roizmanbacteria bacterium CG_4_10_14_0_2_um_filter_39_13</name>
    <dbReference type="NCBI Taxonomy" id="1974825"/>
    <lineage>
        <taxon>Bacteria</taxon>
        <taxon>Candidatus Roizmaniibacteriota</taxon>
    </lineage>
</organism>
<accession>A0A2M7U1X4</accession>
<reference evidence="2" key="1">
    <citation type="submission" date="2017-09" db="EMBL/GenBank/DDBJ databases">
        <title>Depth-based differentiation of microbial function through sediment-hosted aquifers and enrichment of novel symbionts in the deep terrestrial subsurface.</title>
        <authorList>
            <person name="Probst A.J."/>
            <person name="Ladd B."/>
            <person name="Jarett J.K."/>
            <person name="Geller-Mcgrath D.E."/>
            <person name="Sieber C.M.K."/>
            <person name="Emerson J.B."/>
            <person name="Anantharaman K."/>
            <person name="Thomas B.C."/>
            <person name="Malmstrom R."/>
            <person name="Stieglmeier M."/>
            <person name="Klingl A."/>
            <person name="Woyke T."/>
            <person name="Ryan C.M."/>
            <person name="Banfield J.F."/>
        </authorList>
    </citation>
    <scope>NUCLEOTIDE SEQUENCE [LARGE SCALE GENOMIC DNA]</scope>
</reference>
<name>A0A2M7U1X4_9BACT</name>
<sequence length="190" mass="21330">MKKIIILILIFGLSASINIALATHLYSKTSRNQTITVILQEFESLSGDEYANEDVSFFMDSNLKDTRIAILKVFFRKHNSPLYDHADFIVKVSDEYELDYRLIPAIAMQESTACKVIPHNSHNCWGWGIYGNKITRFGSYPEAIETVARGLKTNYIDKGLTTPEAIMAKYTPSSNGSWARGVSNVLGVLE</sequence>
<dbReference type="Proteomes" id="UP000228503">
    <property type="component" value="Unassembled WGS sequence"/>
</dbReference>
<proteinExistence type="predicted"/>
<dbReference type="AlphaFoldDB" id="A0A2M7U1X4"/>
<evidence type="ECO:0000313" key="2">
    <source>
        <dbReference type="Proteomes" id="UP000228503"/>
    </source>
</evidence>
<comment type="caution">
    <text evidence="1">The sequence shown here is derived from an EMBL/GenBank/DDBJ whole genome shotgun (WGS) entry which is preliminary data.</text>
</comment>
<dbReference type="EMBL" id="PFOB01000001">
    <property type="protein sequence ID" value="PIZ64141.1"/>
    <property type="molecule type" value="Genomic_DNA"/>
</dbReference>
<gene>
    <name evidence="1" type="ORF">COY16_00060</name>
</gene>